<dbReference type="InterPro" id="IPR052082">
    <property type="entry name" value="Myelin_sheath_structural"/>
</dbReference>
<evidence type="ECO:0008006" key="6">
    <source>
        <dbReference type="Google" id="ProtNLM"/>
    </source>
</evidence>
<feature type="region of interest" description="Disordered" evidence="3">
    <location>
        <begin position="496"/>
        <end position="561"/>
    </location>
</feature>
<feature type="compositionally biased region" description="Polar residues" evidence="3">
    <location>
        <begin position="608"/>
        <end position="618"/>
    </location>
</feature>
<feature type="region of interest" description="Disordered" evidence="3">
    <location>
        <begin position="1"/>
        <end position="87"/>
    </location>
</feature>
<organism evidence="4 5">
    <name type="scientific">Spermophilus dauricus</name>
    <name type="common">Daurian ground squirrel</name>
    <dbReference type="NCBI Taxonomy" id="99837"/>
    <lineage>
        <taxon>Eukaryota</taxon>
        <taxon>Metazoa</taxon>
        <taxon>Chordata</taxon>
        <taxon>Craniata</taxon>
        <taxon>Vertebrata</taxon>
        <taxon>Euteleostomi</taxon>
        <taxon>Mammalia</taxon>
        <taxon>Eutheria</taxon>
        <taxon>Euarchontoglires</taxon>
        <taxon>Glires</taxon>
        <taxon>Rodentia</taxon>
        <taxon>Sciuromorpha</taxon>
        <taxon>Sciuridae</taxon>
        <taxon>Xerinae</taxon>
        <taxon>Marmotini</taxon>
        <taxon>Spermophilus</taxon>
    </lineage>
</organism>
<sequence length="746" mass="78335">MPSFGVSVPPAEAQMHLPSEKEGEKGRPRKPALAMPRLPLPRRKASKARESLPPGDTDAALSSTTGGPDSKATERASCDGGQGDTGVTVEVEVEVSLSKADLHLPQHDLAIRGDSQESRLGDLSMSQSHGERMAHPEDVPTVESPDGGTATRAARADSQAHWFRMPTLRVPGFRRSSSKEQGGPREQDTAEAAPDPGSMAEASVSPRPLEAQMEGAAPESESYADVPRRHLESPSLKLHFPTAPVSESGLPSPGGGTHPATDPLPLQIPGVRPSEPLAPPGEACGESLSRPGGCDLAKAEARTEMWSFQPQGPLRLKASSTDVPSQVSMVNVNQLWEDSVLTVTFPKLKVPRFSFPVPSSEADVFFPVVRAVPCTEAGPEVALLQDSPGLWGASLLRASGTVVPGEQPEGPGLSSEVSPVSKVRVHIQESRGESQGVTICSHVQGECSDTAAPEVSSTQIVRESEIPTSTVQMPSYGFSLLKVKIPELPAQASTNTIAQDSAAGEPSRGSPGGDTVPGDPQPDTGEPFEMISGSANLLGPPTFPSEAGSGLQLADSGSDEEPAEILEFPLDDHPEATALLAGEDRAPKEEPEGKKPSGLLWSWLPNIGFSSTSETSASAGDDAPRSAPIQTQPGARPDPEPERKQDRAGWFRFPRLGFSSSPAKKGKSSEEEAGLPGQKLQEETVTFFDARESFSPEEEDDEVAAGAAGARPGSRVMVASSARTELILLEDSKSAGEGPAPRPTTE</sequence>
<dbReference type="PANTHER" id="PTHR23348">
    <property type="entry name" value="PERIAXIN/AHNAK"/>
    <property type="match status" value="1"/>
</dbReference>
<evidence type="ECO:0000256" key="2">
    <source>
        <dbReference type="ARBA" id="ARBA00023242"/>
    </source>
</evidence>
<dbReference type="Proteomes" id="UP000694422">
    <property type="component" value="Unplaced"/>
</dbReference>
<accession>A0A8C9QKM5</accession>
<name>A0A8C9QKM5_SPEDA</name>
<dbReference type="GO" id="GO:0005634">
    <property type="term" value="C:nucleus"/>
    <property type="evidence" value="ECO:0007669"/>
    <property type="project" value="UniProtKB-SubCell"/>
</dbReference>
<dbReference type="GO" id="GO:0043484">
    <property type="term" value="P:regulation of RNA splicing"/>
    <property type="evidence" value="ECO:0007669"/>
    <property type="project" value="TreeGrafter"/>
</dbReference>
<protein>
    <recommendedName>
        <fullName evidence="6">AHNAK2</fullName>
    </recommendedName>
</protein>
<evidence type="ECO:0000313" key="5">
    <source>
        <dbReference type="Proteomes" id="UP000694422"/>
    </source>
</evidence>
<feature type="compositionally biased region" description="Basic and acidic residues" evidence="3">
    <location>
        <begin position="637"/>
        <end position="649"/>
    </location>
</feature>
<feature type="region of interest" description="Disordered" evidence="3">
    <location>
        <begin position="582"/>
        <end position="718"/>
    </location>
</feature>
<dbReference type="AlphaFoldDB" id="A0A8C9QKM5"/>
<reference evidence="4" key="2">
    <citation type="submission" date="2025-09" db="UniProtKB">
        <authorList>
            <consortium name="Ensembl"/>
        </authorList>
    </citation>
    <scope>IDENTIFICATION</scope>
</reference>
<proteinExistence type="predicted"/>
<feature type="region of interest" description="Disordered" evidence="3">
    <location>
        <begin position="108"/>
        <end position="260"/>
    </location>
</feature>
<keyword evidence="2" id="KW-0539">Nucleus</keyword>
<evidence type="ECO:0000313" key="4">
    <source>
        <dbReference type="Ensembl" id="ENSSDAP00000023693.1"/>
    </source>
</evidence>
<feature type="compositionally biased region" description="Basic and acidic residues" evidence="3">
    <location>
        <begin position="108"/>
        <end position="120"/>
    </location>
</feature>
<dbReference type="Ensembl" id="ENSSDAT00000027118.1">
    <property type="protein sequence ID" value="ENSSDAP00000023693.1"/>
    <property type="gene ID" value="ENSSDAG00000021587.1"/>
</dbReference>
<evidence type="ECO:0000256" key="1">
    <source>
        <dbReference type="ARBA" id="ARBA00004123"/>
    </source>
</evidence>
<feature type="compositionally biased region" description="Basic and acidic residues" evidence="3">
    <location>
        <begin position="129"/>
        <end position="138"/>
    </location>
</feature>
<keyword evidence="5" id="KW-1185">Reference proteome</keyword>
<dbReference type="GO" id="GO:0043034">
    <property type="term" value="C:costamere"/>
    <property type="evidence" value="ECO:0007669"/>
    <property type="project" value="TreeGrafter"/>
</dbReference>
<reference evidence="4" key="1">
    <citation type="submission" date="2025-08" db="UniProtKB">
        <authorList>
            <consortium name="Ensembl"/>
        </authorList>
    </citation>
    <scope>IDENTIFICATION</scope>
</reference>
<feature type="compositionally biased region" description="Basic and acidic residues" evidence="3">
    <location>
        <begin position="582"/>
        <end position="595"/>
    </location>
</feature>
<comment type="subcellular location">
    <subcellularLocation>
        <location evidence="1">Nucleus</location>
    </subcellularLocation>
</comment>
<evidence type="ECO:0000256" key="3">
    <source>
        <dbReference type="SAM" id="MobiDB-lite"/>
    </source>
</evidence>
<dbReference type="PANTHER" id="PTHR23348:SF37">
    <property type="entry name" value="PROTEIN AHNAK2"/>
    <property type="match status" value="1"/>
</dbReference>